<dbReference type="InterPro" id="IPR010982">
    <property type="entry name" value="Lambda_DNA-bd_dom_sf"/>
</dbReference>
<dbReference type="SUPFAM" id="SSF47413">
    <property type="entry name" value="lambda repressor-like DNA-binding domains"/>
    <property type="match status" value="1"/>
</dbReference>
<dbReference type="Gene3D" id="1.10.260.40">
    <property type="entry name" value="lambda repressor-like DNA-binding domains"/>
    <property type="match status" value="1"/>
</dbReference>
<evidence type="ECO:0000313" key="2">
    <source>
        <dbReference type="EMBL" id="GAI10315.1"/>
    </source>
</evidence>
<sequence length="100" mass="11557">MSKFEGTNFLDFKRELLKDSKERQEYERLQPKYALIQGLIERRNELHLSQEQLANIIGMQQPAIARLESGVSNAKIGTLLKVADALKLDLEFKQRQLVKS</sequence>
<reference evidence="2" key="1">
    <citation type="journal article" date="2014" name="Front. Microbiol.">
        <title>High frequency of phylogenetically diverse reductive dehalogenase-homologous genes in deep subseafloor sedimentary metagenomes.</title>
        <authorList>
            <person name="Kawai M."/>
            <person name="Futagami T."/>
            <person name="Toyoda A."/>
            <person name="Takaki Y."/>
            <person name="Nishi S."/>
            <person name="Hori S."/>
            <person name="Arai W."/>
            <person name="Tsubouchi T."/>
            <person name="Morono Y."/>
            <person name="Uchiyama I."/>
            <person name="Ito T."/>
            <person name="Fujiyama A."/>
            <person name="Inagaki F."/>
            <person name="Takami H."/>
        </authorList>
    </citation>
    <scope>NUCLEOTIDE SEQUENCE</scope>
    <source>
        <strain evidence="2">Expedition CK06-06</strain>
    </source>
</reference>
<gene>
    <name evidence="2" type="ORF">S06H3_15458</name>
</gene>
<protein>
    <recommendedName>
        <fullName evidence="1">HTH cro/C1-type domain-containing protein</fullName>
    </recommendedName>
</protein>
<dbReference type="SMART" id="SM00530">
    <property type="entry name" value="HTH_XRE"/>
    <property type="match status" value="1"/>
</dbReference>
<dbReference type="PROSITE" id="PS50943">
    <property type="entry name" value="HTH_CROC1"/>
    <property type="match status" value="1"/>
</dbReference>
<dbReference type="AlphaFoldDB" id="X1M6J4"/>
<dbReference type="EMBL" id="BARV01007610">
    <property type="protein sequence ID" value="GAI10315.1"/>
    <property type="molecule type" value="Genomic_DNA"/>
</dbReference>
<dbReference type="Pfam" id="PF01381">
    <property type="entry name" value="HTH_3"/>
    <property type="match status" value="1"/>
</dbReference>
<feature type="domain" description="HTH cro/C1-type" evidence="1">
    <location>
        <begin position="39"/>
        <end position="93"/>
    </location>
</feature>
<dbReference type="CDD" id="cd00093">
    <property type="entry name" value="HTH_XRE"/>
    <property type="match status" value="1"/>
</dbReference>
<evidence type="ECO:0000259" key="1">
    <source>
        <dbReference type="PROSITE" id="PS50943"/>
    </source>
</evidence>
<organism evidence="2">
    <name type="scientific">marine sediment metagenome</name>
    <dbReference type="NCBI Taxonomy" id="412755"/>
    <lineage>
        <taxon>unclassified sequences</taxon>
        <taxon>metagenomes</taxon>
        <taxon>ecological metagenomes</taxon>
    </lineage>
</organism>
<dbReference type="InterPro" id="IPR001387">
    <property type="entry name" value="Cro/C1-type_HTH"/>
</dbReference>
<comment type="caution">
    <text evidence="2">The sequence shown here is derived from an EMBL/GenBank/DDBJ whole genome shotgun (WGS) entry which is preliminary data.</text>
</comment>
<name>X1M6J4_9ZZZZ</name>
<dbReference type="GO" id="GO:0003677">
    <property type="term" value="F:DNA binding"/>
    <property type="evidence" value="ECO:0007669"/>
    <property type="project" value="InterPro"/>
</dbReference>
<proteinExistence type="predicted"/>
<accession>X1M6J4</accession>